<evidence type="ECO:0000259" key="6">
    <source>
        <dbReference type="Pfam" id="PF16889"/>
    </source>
</evidence>
<comment type="subcellular location">
    <subcellularLocation>
        <location evidence="1">Periplasm</location>
    </subcellularLocation>
</comment>
<feature type="domain" description="Heparinase II/III-like C-terminal" evidence="5">
    <location>
        <begin position="218"/>
        <end position="444"/>
    </location>
</feature>
<comment type="caution">
    <text evidence="7">The sequence shown here is derived from an EMBL/GenBank/DDBJ whole genome shotgun (WGS) entry which is preliminary data.</text>
</comment>
<dbReference type="Gene3D" id="2.70.98.70">
    <property type="match status" value="1"/>
</dbReference>
<evidence type="ECO:0000256" key="4">
    <source>
        <dbReference type="ARBA" id="ARBA00023239"/>
    </source>
</evidence>
<dbReference type="PANTHER" id="PTHR39210:SF1">
    <property type="entry name" value="HEPARIN-SULFATE LYASE"/>
    <property type="match status" value="1"/>
</dbReference>
<dbReference type="GO" id="GO:0016829">
    <property type="term" value="F:lyase activity"/>
    <property type="evidence" value="ECO:0007669"/>
    <property type="project" value="UniProtKB-KW"/>
</dbReference>
<dbReference type="Pfam" id="PF16889">
    <property type="entry name" value="Hepar_II_III_N"/>
    <property type="match status" value="1"/>
</dbReference>
<dbReference type="Pfam" id="PF07940">
    <property type="entry name" value="Hepar_II_III_C"/>
    <property type="match status" value="1"/>
</dbReference>
<protein>
    <submittedName>
        <fullName evidence="7">Alginate lyase family protein</fullName>
    </submittedName>
</protein>
<sequence>MRLISWAWCFHLLRGHSVWEEVFGPESAFWGAVYGHQTFLSRYASLGSSANNHRLGELAGQYVASVTLPLFPESEGWRREARTALEREAALQFFDSGVNREMGFDYHLFATELLLLPALLGAGHGDPFPDAYHGRLRSAIEALALLLDAGGNRPRYGDSDEGLAVQLQARSARREDWLLRVGRTFLGAAVPGPQGGRLMAHLLVPPEAPHHTPTPRREEGSFAFTDAGLYSLAHRRGTPEEVLVLADAGPLGYLSLAGHGHADALAFTLSVGGQPVLVDPGTYLYLVDPAWRGHFRSTAAHNTLELGGQDQSVQAGGFLWSHKARTQVHAWEPRADGGRLVASHDGYLRLPGRVTHRRTFELRGRRLDLTDVLEGGGEHGANLHFHFHPHCELREESAHVWRAGWPGGALRLTFDPRCTPHLGRGHLGRGEEDPPLGWYSPLYGVRVPSPSLRAGVLAPLPLTLRTTLEVL</sequence>
<dbReference type="InterPro" id="IPR031680">
    <property type="entry name" value="Hepar_II_III_N"/>
</dbReference>
<dbReference type="Gene3D" id="1.50.10.100">
    <property type="entry name" value="Chondroitin AC/alginate lyase"/>
    <property type="match status" value="1"/>
</dbReference>
<dbReference type="InterPro" id="IPR012480">
    <property type="entry name" value="Hepar_II_III_C"/>
</dbReference>
<feature type="domain" description="Heparin-sulfate lyase N-terminal" evidence="6">
    <location>
        <begin position="32"/>
        <end position="161"/>
    </location>
</feature>
<name>A0ABT7JHM8_9DEIO</name>
<dbReference type="SUPFAM" id="SSF48230">
    <property type="entry name" value="Chondroitin AC/alginate lyase"/>
    <property type="match status" value="1"/>
</dbReference>
<dbReference type="Proteomes" id="UP001302059">
    <property type="component" value="Unassembled WGS sequence"/>
</dbReference>
<dbReference type="PANTHER" id="PTHR39210">
    <property type="entry name" value="HEPARIN-SULFATE LYASE"/>
    <property type="match status" value="1"/>
</dbReference>
<dbReference type="InterPro" id="IPR008929">
    <property type="entry name" value="Chondroitin_lyas"/>
</dbReference>
<keyword evidence="2" id="KW-0732">Signal</keyword>
<proteinExistence type="predicted"/>
<evidence type="ECO:0000259" key="5">
    <source>
        <dbReference type="Pfam" id="PF07940"/>
    </source>
</evidence>
<evidence type="ECO:0000256" key="3">
    <source>
        <dbReference type="ARBA" id="ARBA00022764"/>
    </source>
</evidence>
<dbReference type="RefSeq" id="WP_285523639.1">
    <property type="nucleotide sequence ID" value="NZ_JASNGB010000091.1"/>
</dbReference>
<reference evidence="7 8" key="1">
    <citation type="submission" date="2023-05" db="EMBL/GenBank/DDBJ databases">
        <authorList>
            <person name="Gao F."/>
        </authorList>
    </citation>
    <scope>NUCLEOTIDE SEQUENCE [LARGE SCALE GENOMIC DNA]</scope>
    <source>
        <strain evidence="7 8">MIMF12</strain>
    </source>
</reference>
<organism evidence="7 8">
    <name type="scientific">Deinococcus rhizophilus</name>
    <dbReference type="NCBI Taxonomy" id="3049544"/>
    <lineage>
        <taxon>Bacteria</taxon>
        <taxon>Thermotogati</taxon>
        <taxon>Deinococcota</taxon>
        <taxon>Deinococci</taxon>
        <taxon>Deinococcales</taxon>
        <taxon>Deinococcaceae</taxon>
        <taxon>Deinococcus</taxon>
    </lineage>
</organism>
<keyword evidence="8" id="KW-1185">Reference proteome</keyword>
<evidence type="ECO:0000256" key="1">
    <source>
        <dbReference type="ARBA" id="ARBA00004418"/>
    </source>
</evidence>
<accession>A0ABT7JHM8</accession>
<evidence type="ECO:0000313" key="7">
    <source>
        <dbReference type="EMBL" id="MDL2344565.1"/>
    </source>
</evidence>
<dbReference type="EMBL" id="JASNGB010000091">
    <property type="protein sequence ID" value="MDL2344565.1"/>
    <property type="molecule type" value="Genomic_DNA"/>
</dbReference>
<evidence type="ECO:0000313" key="8">
    <source>
        <dbReference type="Proteomes" id="UP001302059"/>
    </source>
</evidence>
<keyword evidence="4 7" id="KW-0456">Lyase</keyword>
<evidence type="ECO:0000256" key="2">
    <source>
        <dbReference type="ARBA" id="ARBA00022729"/>
    </source>
</evidence>
<keyword evidence="3" id="KW-0574">Periplasm</keyword>
<gene>
    <name evidence="7" type="ORF">QOL99_10395</name>
</gene>